<evidence type="ECO:0000259" key="5">
    <source>
        <dbReference type="PROSITE" id="PS50110"/>
    </source>
</evidence>
<keyword evidence="2" id="KW-0238">DNA-binding</keyword>
<keyword evidence="1 3" id="KW-0597">Phosphoprotein</keyword>
<dbReference type="PANTHER" id="PTHR43214:SF43">
    <property type="entry name" value="TWO-COMPONENT RESPONSE REGULATOR"/>
    <property type="match status" value="1"/>
</dbReference>
<organism evidence="6 7">
    <name type="scientific">Abyssalbus ytuae</name>
    <dbReference type="NCBI Taxonomy" id="2926907"/>
    <lineage>
        <taxon>Bacteria</taxon>
        <taxon>Pseudomonadati</taxon>
        <taxon>Bacteroidota</taxon>
        <taxon>Flavobacteriia</taxon>
        <taxon>Flavobacteriales</taxon>
        <taxon>Flavobacteriaceae</taxon>
        <taxon>Abyssalbus</taxon>
    </lineage>
</organism>
<dbReference type="KEGG" id="fbm:MQE35_04375"/>
<evidence type="ECO:0000259" key="4">
    <source>
        <dbReference type="PROSITE" id="PS50043"/>
    </source>
</evidence>
<dbReference type="InterPro" id="IPR000792">
    <property type="entry name" value="Tscrpt_reg_LuxR_C"/>
</dbReference>
<dbReference type="RefSeq" id="WP_255844872.1">
    <property type="nucleotide sequence ID" value="NZ_CP094358.1"/>
</dbReference>
<sequence length="214" mass="24438">MTKKKINLIIADDHQIFLDGLVALIKDVKDINIVGTALNGRSVLNLLKKYTVDIVLLDINMPEMDGIELNKIIKKEHPEIKTLVLTTHNYPDKIVHFAKDNANGYLLKNVGKIELLTAIYSVINNENYFSEEMKKKYMNSVFNKNNTTDEAPLSEREKEIIKLIMKEYTTQEIAEKLYISQHTVNTHRKNILTKLNIKNVAGLAVYAIKNGIID</sequence>
<proteinExistence type="predicted"/>
<dbReference type="Gene3D" id="3.40.50.2300">
    <property type="match status" value="1"/>
</dbReference>
<dbReference type="GO" id="GO:0000160">
    <property type="term" value="P:phosphorelay signal transduction system"/>
    <property type="evidence" value="ECO:0007669"/>
    <property type="project" value="InterPro"/>
</dbReference>
<dbReference type="AlphaFoldDB" id="A0A9E7A2E7"/>
<dbReference type="InterPro" id="IPR001789">
    <property type="entry name" value="Sig_transdc_resp-reg_receiver"/>
</dbReference>
<dbReference type="PROSITE" id="PS50110">
    <property type="entry name" value="RESPONSE_REGULATORY"/>
    <property type="match status" value="1"/>
</dbReference>
<evidence type="ECO:0000256" key="2">
    <source>
        <dbReference type="ARBA" id="ARBA00023125"/>
    </source>
</evidence>
<dbReference type="CDD" id="cd06170">
    <property type="entry name" value="LuxR_C_like"/>
    <property type="match status" value="1"/>
</dbReference>
<dbReference type="InterPro" id="IPR011006">
    <property type="entry name" value="CheY-like_superfamily"/>
</dbReference>
<feature type="domain" description="Response regulatory" evidence="5">
    <location>
        <begin position="7"/>
        <end position="123"/>
    </location>
</feature>
<dbReference type="SMART" id="SM00421">
    <property type="entry name" value="HTH_LUXR"/>
    <property type="match status" value="1"/>
</dbReference>
<evidence type="ECO:0000313" key="6">
    <source>
        <dbReference type="EMBL" id="UOB18531.1"/>
    </source>
</evidence>
<dbReference type="Pfam" id="PF00196">
    <property type="entry name" value="GerE"/>
    <property type="match status" value="1"/>
</dbReference>
<keyword evidence="7" id="KW-1185">Reference proteome</keyword>
<dbReference type="PANTHER" id="PTHR43214">
    <property type="entry name" value="TWO-COMPONENT RESPONSE REGULATOR"/>
    <property type="match status" value="1"/>
</dbReference>
<name>A0A9E7A2E7_9FLAO</name>
<dbReference type="PRINTS" id="PR00038">
    <property type="entry name" value="HTHLUXR"/>
</dbReference>
<dbReference type="Proteomes" id="UP000831290">
    <property type="component" value="Chromosome"/>
</dbReference>
<dbReference type="EMBL" id="CP094358">
    <property type="protein sequence ID" value="UOB18531.1"/>
    <property type="molecule type" value="Genomic_DNA"/>
</dbReference>
<dbReference type="SMART" id="SM00448">
    <property type="entry name" value="REC"/>
    <property type="match status" value="1"/>
</dbReference>
<feature type="domain" description="HTH luxR-type" evidence="4">
    <location>
        <begin position="146"/>
        <end position="211"/>
    </location>
</feature>
<gene>
    <name evidence="6" type="ORF">MQE35_04375</name>
</gene>
<dbReference type="InterPro" id="IPR058245">
    <property type="entry name" value="NreC/VraR/RcsB-like_REC"/>
</dbReference>
<feature type="modified residue" description="4-aspartylphosphate" evidence="3">
    <location>
        <position position="58"/>
    </location>
</feature>
<accession>A0A9E7A2E7</accession>
<dbReference type="PROSITE" id="PS50043">
    <property type="entry name" value="HTH_LUXR_2"/>
    <property type="match status" value="1"/>
</dbReference>
<evidence type="ECO:0000313" key="7">
    <source>
        <dbReference type="Proteomes" id="UP000831290"/>
    </source>
</evidence>
<dbReference type="SUPFAM" id="SSF52172">
    <property type="entry name" value="CheY-like"/>
    <property type="match status" value="1"/>
</dbReference>
<dbReference type="GO" id="GO:0003677">
    <property type="term" value="F:DNA binding"/>
    <property type="evidence" value="ECO:0007669"/>
    <property type="project" value="UniProtKB-KW"/>
</dbReference>
<dbReference type="GO" id="GO:0006355">
    <property type="term" value="P:regulation of DNA-templated transcription"/>
    <property type="evidence" value="ECO:0007669"/>
    <property type="project" value="InterPro"/>
</dbReference>
<dbReference type="CDD" id="cd17535">
    <property type="entry name" value="REC_NarL-like"/>
    <property type="match status" value="1"/>
</dbReference>
<dbReference type="SUPFAM" id="SSF46894">
    <property type="entry name" value="C-terminal effector domain of the bipartite response regulators"/>
    <property type="match status" value="1"/>
</dbReference>
<protein>
    <submittedName>
        <fullName evidence="6">Response regulator transcription factor</fullName>
    </submittedName>
</protein>
<evidence type="ECO:0000256" key="3">
    <source>
        <dbReference type="PROSITE-ProRule" id="PRU00169"/>
    </source>
</evidence>
<dbReference type="Pfam" id="PF00072">
    <property type="entry name" value="Response_reg"/>
    <property type="match status" value="1"/>
</dbReference>
<reference evidence="6" key="1">
    <citation type="submission" date="2022-03" db="EMBL/GenBank/DDBJ databases">
        <title>Description of Abyssus ytuae gen. nov., sp. nov., a novel member of the family Flavobacteriaceae isolated from the sediment of Mariana Trench.</title>
        <authorList>
            <person name="Zhang J."/>
            <person name="Xu X."/>
        </authorList>
    </citation>
    <scope>NUCLEOTIDE SEQUENCE</scope>
    <source>
        <strain evidence="6">MT3330</strain>
    </source>
</reference>
<dbReference type="InterPro" id="IPR016032">
    <property type="entry name" value="Sig_transdc_resp-reg_C-effctor"/>
</dbReference>
<evidence type="ECO:0000256" key="1">
    <source>
        <dbReference type="ARBA" id="ARBA00022553"/>
    </source>
</evidence>
<dbReference type="InterPro" id="IPR039420">
    <property type="entry name" value="WalR-like"/>
</dbReference>